<dbReference type="InterPro" id="IPR004146">
    <property type="entry name" value="DC1"/>
</dbReference>
<evidence type="ECO:0000256" key="5">
    <source>
        <dbReference type="PROSITE-ProRule" id="PRU00146"/>
    </source>
</evidence>
<name>A0A6A3AI65_HIBSY</name>
<dbReference type="SUPFAM" id="SSF57889">
    <property type="entry name" value="Cysteine-rich domain"/>
    <property type="match status" value="8"/>
</dbReference>
<evidence type="ECO:0000256" key="1">
    <source>
        <dbReference type="ARBA" id="ARBA00022723"/>
    </source>
</evidence>
<dbReference type="InterPro" id="IPR053192">
    <property type="entry name" value="Vacuole_Formation_Reg"/>
</dbReference>
<dbReference type="SMART" id="SM00249">
    <property type="entry name" value="PHD"/>
    <property type="match status" value="4"/>
</dbReference>
<dbReference type="PANTHER" id="PTHR32410">
    <property type="entry name" value="CYSTEINE/HISTIDINE-RICH C1 DOMAIN FAMILY PROTEIN"/>
    <property type="match status" value="1"/>
</dbReference>
<evidence type="ECO:0000259" key="6">
    <source>
        <dbReference type="PROSITE" id="PS50016"/>
    </source>
</evidence>
<dbReference type="InterPro" id="IPR001965">
    <property type="entry name" value="Znf_PHD"/>
</dbReference>
<organism evidence="7 8">
    <name type="scientific">Hibiscus syriacus</name>
    <name type="common">Rose of Sharon</name>
    <dbReference type="NCBI Taxonomy" id="106335"/>
    <lineage>
        <taxon>Eukaryota</taxon>
        <taxon>Viridiplantae</taxon>
        <taxon>Streptophyta</taxon>
        <taxon>Embryophyta</taxon>
        <taxon>Tracheophyta</taxon>
        <taxon>Spermatophyta</taxon>
        <taxon>Magnoliopsida</taxon>
        <taxon>eudicotyledons</taxon>
        <taxon>Gunneridae</taxon>
        <taxon>Pentapetalae</taxon>
        <taxon>rosids</taxon>
        <taxon>malvids</taxon>
        <taxon>Malvales</taxon>
        <taxon>Malvaceae</taxon>
        <taxon>Malvoideae</taxon>
        <taxon>Hibiscus</taxon>
    </lineage>
</organism>
<dbReference type="InterPro" id="IPR019787">
    <property type="entry name" value="Znf_PHD-finger"/>
</dbReference>
<dbReference type="EMBL" id="VEPZ02001004">
    <property type="protein sequence ID" value="KAE8702985.1"/>
    <property type="molecule type" value="Genomic_DNA"/>
</dbReference>
<keyword evidence="2" id="KW-0677">Repeat</keyword>
<dbReference type="Pfam" id="PF03107">
    <property type="entry name" value="C1_2"/>
    <property type="match status" value="7"/>
</dbReference>
<keyword evidence="3 5" id="KW-0863">Zinc-finger</keyword>
<evidence type="ECO:0000256" key="2">
    <source>
        <dbReference type="ARBA" id="ARBA00022737"/>
    </source>
</evidence>
<keyword evidence="4" id="KW-0862">Zinc</keyword>
<sequence>MDPIESESRNQGQMEIQYIGHEHPLVFIQDRIVSSREEDCFVCGKALEGWSYSCKECKFYLHKGCAQLDLIPPLNYPFHPQHPLTLLPKSTYRCNLCGWLCRDYAYHCATCEFDLHIKCALLLSSTSANFPVSFHPHPLFFIPNHDDEVRYDCSGCRKPLSGPIYHCLDCSYPSHFNLHKECGELPLEINHSLDRKHPLTLLPKSPTHPDSCSCNLCEIPWNRFVYSCSLCNFDLSIDDVLQPPTIITHPSHEHPWTLMLRKMSFICDFCGTAGDHSPYLCTICKFVVHKKCISFPRKIMLTRHRHVISHSYSLRQNQVKDWTCRICYEEVDTSYGSYCCFASNCHYIAHVNCATDPDIWDGTTTPEDYDESSMEELHESSNLITDVVEQISIGEQMVSSEIKHAYHDHSLTLTFGGEIHYDSQCEACMRSISVPFYSCDRCKFFLHKDCAELPRTMRHPFHKHVLTITNSCNLFDFFYCHACSHACNGFRYQCYNKDCQYRKIKFDVRCMVLSDTLKHPSHEHSLFLVHKFAGSCSGCLSEVHLRNKIAYRCMKRCDFILDVYCATWPLSAWYKYDKHALTLTYYDDSDPSQLYCDLCENERRPNDWFYYCADCDNSLHSNCAVGGVPYMKIGNKLHTDFHLHRHPLTAVKNIWNCPSCKVCGEHCNGQALQCKEPDCNFTVHWHEKCLTSRLLE</sequence>
<dbReference type="GO" id="GO:0008270">
    <property type="term" value="F:zinc ion binding"/>
    <property type="evidence" value="ECO:0007669"/>
    <property type="project" value="UniProtKB-KW"/>
</dbReference>
<dbReference type="PROSITE" id="PS50016">
    <property type="entry name" value="ZF_PHD_2"/>
    <property type="match status" value="1"/>
</dbReference>
<reference evidence="7" key="1">
    <citation type="submission" date="2019-09" db="EMBL/GenBank/DDBJ databases">
        <title>Draft genome information of white flower Hibiscus syriacus.</title>
        <authorList>
            <person name="Kim Y.-M."/>
        </authorList>
    </citation>
    <scope>NUCLEOTIDE SEQUENCE [LARGE SCALE GENOMIC DNA]</scope>
    <source>
        <strain evidence="7">YM2019G1</strain>
    </source>
</reference>
<dbReference type="SMART" id="SM00109">
    <property type="entry name" value="C1"/>
    <property type="match status" value="2"/>
</dbReference>
<evidence type="ECO:0000313" key="8">
    <source>
        <dbReference type="Proteomes" id="UP000436088"/>
    </source>
</evidence>
<evidence type="ECO:0000313" key="7">
    <source>
        <dbReference type="EMBL" id="KAE8702985.1"/>
    </source>
</evidence>
<feature type="domain" description="PHD-type" evidence="6">
    <location>
        <begin position="593"/>
        <end position="663"/>
    </location>
</feature>
<gene>
    <name evidence="7" type="ORF">F3Y22_tig00110478pilonHSYRG00165</name>
</gene>
<dbReference type="AlphaFoldDB" id="A0A6A3AI65"/>
<accession>A0A6A3AI65</accession>
<dbReference type="OrthoDB" id="938199at2759"/>
<dbReference type="InterPro" id="IPR002219">
    <property type="entry name" value="PKC_DAG/PE"/>
</dbReference>
<keyword evidence="1" id="KW-0479">Metal-binding</keyword>
<keyword evidence="8" id="KW-1185">Reference proteome</keyword>
<comment type="caution">
    <text evidence="7">The sequence shown here is derived from an EMBL/GenBank/DDBJ whole genome shotgun (WGS) entry which is preliminary data.</text>
</comment>
<evidence type="ECO:0000256" key="4">
    <source>
        <dbReference type="ARBA" id="ARBA00022833"/>
    </source>
</evidence>
<dbReference type="PANTHER" id="PTHR32410:SF163">
    <property type="entry name" value="DC1 DOMAIN-CONTAINING PROTEIN"/>
    <property type="match status" value="1"/>
</dbReference>
<proteinExistence type="predicted"/>
<dbReference type="Proteomes" id="UP000436088">
    <property type="component" value="Unassembled WGS sequence"/>
</dbReference>
<dbReference type="InterPro" id="IPR046349">
    <property type="entry name" value="C1-like_sf"/>
</dbReference>
<protein>
    <submittedName>
        <fullName evidence="7">Pentatricopeptide repeat superfamily protein</fullName>
    </submittedName>
</protein>
<evidence type="ECO:0000256" key="3">
    <source>
        <dbReference type="ARBA" id="ARBA00022771"/>
    </source>
</evidence>